<feature type="region of interest" description="Disordered" evidence="1">
    <location>
        <begin position="54"/>
        <end position="73"/>
    </location>
</feature>
<gene>
    <name evidence="2" type="ORF">SNAT2548_LOCUS15883</name>
</gene>
<evidence type="ECO:0000313" key="3">
    <source>
        <dbReference type="Proteomes" id="UP000604046"/>
    </source>
</evidence>
<evidence type="ECO:0000313" key="2">
    <source>
        <dbReference type="EMBL" id="CAE7302012.1"/>
    </source>
</evidence>
<keyword evidence="3" id="KW-1185">Reference proteome</keyword>
<protein>
    <submittedName>
        <fullName evidence="2">Uncharacterized protein</fullName>
    </submittedName>
</protein>
<sequence>MDIMKEQKTHGSNEMRVSWDELKNKLAEANWKEAGVPGSNEFDDYAAKLEKTRNERLAQQEDDTKKALKESRL</sequence>
<accession>A0A812NDZ0</accession>
<organism evidence="2 3">
    <name type="scientific">Symbiodinium natans</name>
    <dbReference type="NCBI Taxonomy" id="878477"/>
    <lineage>
        <taxon>Eukaryota</taxon>
        <taxon>Sar</taxon>
        <taxon>Alveolata</taxon>
        <taxon>Dinophyceae</taxon>
        <taxon>Suessiales</taxon>
        <taxon>Symbiodiniaceae</taxon>
        <taxon>Symbiodinium</taxon>
    </lineage>
</organism>
<dbReference type="OrthoDB" id="429282at2759"/>
<comment type="caution">
    <text evidence="2">The sequence shown here is derived from an EMBL/GenBank/DDBJ whole genome shotgun (WGS) entry which is preliminary data.</text>
</comment>
<dbReference type="EMBL" id="CAJNDS010002068">
    <property type="protein sequence ID" value="CAE7302012.1"/>
    <property type="molecule type" value="Genomic_DNA"/>
</dbReference>
<reference evidence="2" key="1">
    <citation type="submission" date="2021-02" db="EMBL/GenBank/DDBJ databases">
        <authorList>
            <person name="Dougan E. K."/>
            <person name="Rhodes N."/>
            <person name="Thang M."/>
            <person name="Chan C."/>
        </authorList>
    </citation>
    <scope>NUCLEOTIDE SEQUENCE</scope>
</reference>
<dbReference type="AlphaFoldDB" id="A0A812NDZ0"/>
<proteinExistence type="predicted"/>
<dbReference type="Proteomes" id="UP000604046">
    <property type="component" value="Unassembled WGS sequence"/>
</dbReference>
<name>A0A812NDZ0_9DINO</name>
<evidence type="ECO:0000256" key="1">
    <source>
        <dbReference type="SAM" id="MobiDB-lite"/>
    </source>
</evidence>